<sequence length="116" mass="13062">MAMEHYKIVLVGTLMMASVFVTDAVKCYTCKGTPDSDCAKGVPEKMEVEQCDGLSVCHYTDMREDHERSVSRGCTKTDFNDLCNTLRQVYAVFQTAHEIFECTTCKDEKCNVQVTP</sequence>
<dbReference type="InParanoid" id="A0A5N4A9K8"/>
<dbReference type="EMBL" id="VVIM01000009">
    <property type="protein sequence ID" value="KAB0793979.1"/>
    <property type="molecule type" value="Genomic_DNA"/>
</dbReference>
<gene>
    <name evidence="4" type="ORF">PPYR_13599</name>
</gene>
<evidence type="ECO:0000256" key="3">
    <source>
        <dbReference type="SAM" id="SignalP"/>
    </source>
</evidence>
<protein>
    <submittedName>
        <fullName evidence="4">Uncharacterized protein</fullName>
    </submittedName>
</protein>
<evidence type="ECO:0000313" key="5">
    <source>
        <dbReference type="Proteomes" id="UP000327044"/>
    </source>
</evidence>
<dbReference type="Pfam" id="PF17064">
    <property type="entry name" value="QVR"/>
    <property type="match status" value="1"/>
</dbReference>
<evidence type="ECO:0000256" key="1">
    <source>
        <dbReference type="ARBA" id="ARBA00022729"/>
    </source>
</evidence>
<dbReference type="AlphaFoldDB" id="A0A5N4A9K8"/>
<dbReference type="GO" id="GO:0030431">
    <property type="term" value="P:sleep"/>
    <property type="evidence" value="ECO:0007669"/>
    <property type="project" value="InterPro"/>
</dbReference>
<evidence type="ECO:0000313" key="4">
    <source>
        <dbReference type="EMBL" id="KAB0793979.1"/>
    </source>
</evidence>
<feature type="signal peptide" evidence="3">
    <location>
        <begin position="1"/>
        <end position="24"/>
    </location>
</feature>
<organism evidence="4 5">
    <name type="scientific">Photinus pyralis</name>
    <name type="common">Common eastern firefly</name>
    <name type="synonym">Lampyris pyralis</name>
    <dbReference type="NCBI Taxonomy" id="7054"/>
    <lineage>
        <taxon>Eukaryota</taxon>
        <taxon>Metazoa</taxon>
        <taxon>Ecdysozoa</taxon>
        <taxon>Arthropoda</taxon>
        <taxon>Hexapoda</taxon>
        <taxon>Insecta</taxon>
        <taxon>Pterygota</taxon>
        <taxon>Neoptera</taxon>
        <taxon>Endopterygota</taxon>
        <taxon>Coleoptera</taxon>
        <taxon>Polyphaga</taxon>
        <taxon>Elateriformia</taxon>
        <taxon>Elateroidea</taxon>
        <taxon>Lampyridae</taxon>
        <taxon>Lampyrinae</taxon>
        <taxon>Photinus</taxon>
    </lineage>
</organism>
<name>A0A5N4A9K8_PHOPY</name>
<feature type="chain" id="PRO_5024301172" evidence="3">
    <location>
        <begin position="25"/>
        <end position="116"/>
    </location>
</feature>
<dbReference type="InterPro" id="IPR031424">
    <property type="entry name" value="QVR-like"/>
</dbReference>
<keyword evidence="5" id="KW-1185">Reference proteome</keyword>
<comment type="caution">
    <text evidence="4">The sequence shown here is derived from an EMBL/GenBank/DDBJ whole genome shotgun (WGS) entry which is preliminary data.</text>
</comment>
<dbReference type="Proteomes" id="UP000327044">
    <property type="component" value="Unassembled WGS sequence"/>
</dbReference>
<dbReference type="OrthoDB" id="6743833at2759"/>
<keyword evidence="1 3" id="KW-0732">Signal</keyword>
<keyword evidence="2" id="KW-0325">Glycoprotein</keyword>
<evidence type="ECO:0000256" key="2">
    <source>
        <dbReference type="ARBA" id="ARBA00023180"/>
    </source>
</evidence>
<reference evidence="4 5" key="1">
    <citation type="journal article" date="2018" name="Elife">
        <title>Firefly genomes illuminate parallel origins of bioluminescence in beetles.</title>
        <authorList>
            <person name="Fallon T.R."/>
            <person name="Lower S.E."/>
            <person name="Chang C.H."/>
            <person name="Bessho-Uehara M."/>
            <person name="Martin G.J."/>
            <person name="Bewick A.J."/>
            <person name="Behringer M."/>
            <person name="Debat H.J."/>
            <person name="Wong I."/>
            <person name="Day J.C."/>
            <person name="Suvorov A."/>
            <person name="Silva C.J."/>
            <person name="Stanger-Hall K.F."/>
            <person name="Hall D.W."/>
            <person name="Schmitz R.J."/>
            <person name="Nelson D.R."/>
            <person name="Lewis S.M."/>
            <person name="Shigenobu S."/>
            <person name="Bybee S.M."/>
            <person name="Larracuente A.M."/>
            <person name="Oba Y."/>
            <person name="Weng J.K."/>
        </authorList>
    </citation>
    <scope>NUCLEOTIDE SEQUENCE [LARGE SCALE GENOMIC DNA]</scope>
    <source>
        <strain evidence="4">1611_PpyrPB1</strain>
        <tissue evidence="4">Whole body</tissue>
    </source>
</reference>
<accession>A0A5N4A9K8</accession>
<proteinExistence type="predicted"/>
<dbReference type="GO" id="GO:0032222">
    <property type="term" value="P:regulation of synaptic transmission, cholinergic"/>
    <property type="evidence" value="ECO:0007669"/>
    <property type="project" value="InterPro"/>
</dbReference>